<feature type="non-terminal residue" evidence="2">
    <location>
        <position position="1"/>
    </location>
</feature>
<reference evidence="2" key="1">
    <citation type="submission" date="2017-07" db="EMBL/GenBank/DDBJ databases">
        <title>Taro Niue Genome Assembly and Annotation.</title>
        <authorList>
            <person name="Atibalentja N."/>
            <person name="Keating K."/>
            <person name="Fields C.J."/>
        </authorList>
    </citation>
    <scope>NUCLEOTIDE SEQUENCE</scope>
    <source>
        <strain evidence="2">Niue_2</strain>
        <tissue evidence="2">Leaf</tissue>
    </source>
</reference>
<name>A0A843WBD8_COLES</name>
<gene>
    <name evidence="2" type="ORF">Taro_040251</name>
</gene>
<feature type="coiled-coil region" evidence="1">
    <location>
        <begin position="79"/>
        <end position="106"/>
    </location>
</feature>
<accession>A0A843WBD8</accession>
<proteinExistence type="predicted"/>
<evidence type="ECO:0000256" key="1">
    <source>
        <dbReference type="SAM" id="Coils"/>
    </source>
</evidence>
<dbReference type="EMBL" id="NMUH01003866">
    <property type="protein sequence ID" value="MQM07412.1"/>
    <property type="molecule type" value="Genomic_DNA"/>
</dbReference>
<evidence type="ECO:0000313" key="3">
    <source>
        <dbReference type="Proteomes" id="UP000652761"/>
    </source>
</evidence>
<comment type="caution">
    <text evidence="2">The sequence shown here is derived from an EMBL/GenBank/DDBJ whole genome shotgun (WGS) entry which is preliminary data.</text>
</comment>
<organism evidence="2 3">
    <name type="scientific">Colocasia esculenta</name>
    <name type="common">Wild taro</name>
    <name type="synonym">Arum esculentum</name>
    <dbReference type="NCBI Taxonomy" id="4460"/>
    <lineage>
        <taxon>Eukaryota</taxon>
        <taxon>Viridiplantae</taxon>
        <taxon>Streptophyta</taxon>
        <taxon>Embryophyta</taxon>
        <taxon>Tracheophyta</taxon>
        <taxon>Spermatophyta</taxon>
        <taxon>Magnoliopsida</taxon>
        <taxon>Liliopsida</taxon>
        <taxon>Araceae</taxon>
        <taxon>Aroideae</taxon>
        <taxon>Colocasieae</taxon>
        <taxon>Colocasia</taxon>
    </lineage>
</organism>
<dbReference type="AlphaFoldDB" id="A0A843WBD8"/>
<evidence type="ECO:0000313" key="2">
    <source>
        <dbReference type="EMBL" id="MQM07412.1"/>
    </source>
</evidence>
<dbReference type="Proteomes" id="UP000652761">
    <property type="component" value="Unassembled WGS sequence"/>
</dbReference>
<sequence>FRKNLFTAPPLGRRLAATSCAAKILCWRHQIVPFTAMAGRGRHSAQSRRYELSRKVKKFVKGLKPSLKARLLEYDPCTLEEVLVVARKQENRVESYQEEKEAQKKGVSEPF</sequence>
<keyword evidence="1" id="KW-0175">Coiled coil</keyword>
<protein>
    <submittedName>
        <fullName evidence="2">Uncharacterized protein</fullName>
    </submittedName>
</protein>
<keyword evidence="3" id="KW-1185">Reference proteome</keyword>